<dbReference type="InterPro" id="IPR036291">
    <property type="entry name" value="NAD(P)-bd_dom_sf"/>
</dbReference>
<gene>
    <name evidence="3" type="ORF">C1J00_03380</name>
</gene>
<evidence type="ECO:0000256" key="1">
    <source>
        <dbReference type="ARBA" id="ARBA00023002"/>
    </source>
</evidence>
<dbReference type="GO" id="GO:0006571">
    <property type="term" value="P:tyrosine biosynthetic process"/>
    <property type="evidence" value="ECO:0007669"/>
    <property type="project" value="TreeGrafter"/>
</dbReference>
<dbReference type="RefSeq" id="WP_102907533.1">
    <property type="nucleotide sequence ID" value="NZ_POUC01000013.1"/>
</dbReference>
<reference evidence="3 4" key="1">
    <citation type="submission" date="2018-01" db="EMBL/GenBank/DDBJ databases">
        <title>Draft genome sequence of Streptomyces sp. 13K301.</title>
        <authorList>
            <person name="Sahin N."/>
            <person name="Saygin H."/>
            <person name="Ay H."/>
        </authorList>
    </citation>
    <scope>NUCLEOTIDE SEQUENCE [LARGE SCALE GENOMIC DNA]</scope>
    <source>
        <strain evidence="3 4">13K301</strain>
    </source>
</reference>
<dbReference type="InterPro" id="IPR046826">
    <property type="entry name" value="PDH_N"/>
</dbReference>
<keyword evidence="4" id="KW-1185">Reference proteome</keyword>
<dbReference type="InterPro" id="IPR050812">
    <property type="entry name" value="Preph/Arog_dehydrog"/>
</dbReference>
<accession>A0A2N8TWW0</accession>
<dbReference type="Proteomes" id="UP000235943">
    <property type="component" value="Unassembled WGS sequence"/>
</dbReference>
<dbReference type="PANTHER" id="PTHR21363:SF0">
    <property type="entry name" value="PREPHENATE DEHYDROGENASE [NADP(+)]"/>
    <property type="match status" value="1"/>
</dbReference>
<protein>
    <recommendedName>
        <fullName evidence="2">Prephenate dehydrogenase nucleotide-binding domain-containing protein</fullName>
    </recommendedName>
</protein>
<sequence length="223" mass="23396">MTPSALNRVTVIGCGPVGTSIALALTRSGVSVALDDPDSRALAEARSRGAGTGLTQDLPAADLVVVAVPDSDLVDVLYAAQVSSLGRVYTDVAGSDERIRTEAMLRGCDLLGHVPGHPLAARLPSCAAEAHADLFAGRPWLLRPYAPLLAEALVAVRELVSLCGAYCRDGSAGMPQGRHHAMTARSPRRVAQCGPRSPVPEPVSPLCRLGQPHGWYGRVRGRR</sequence>
<dbReference type="GO" id="GO:0008977">
    <property type="term" value="F:prephenate dehydrogenase (NAD+) activity"/>
    <property type="evidence" value="ECO:0007669"/>
    <property type="project" value="TreeGrafter"/>
</dbReference>
<dbReference type="OrthoDB" id="9802008at2"/>
<dbReference type="Pfam" id="PF02153">
    <property type="entry name" value="PDH_N"/>
    <property type="match status" value="1"/>
</dbReference>
<dbReference type="AlphaFoldDB" id="A0A2N8TWW0"/>
<feature type="domain" description="Prephenate dehydrogenase nucleotide-binding" evidence="2">
    <location>
        <begin position="21"/>
        <end position="165"/>
    </location>
</feature>
<organism evidence="3 4">
    <name type="scientific">Streptomyces cahuitamycinicus</name>
    <dbReference type="NCBI Taxonomy" id="2070367"/>
    <lineage>
        <taxon>Bacteria</taxon>
        <taxon>Bacillati</taxon>
        <taxon>Actinomycetota</taxon>
        <taxon>Actinomycetes</taxon>
        <taxon>Kitasatosporales</taxon>
        <taxon>Streptomycetaceae</taxon>
        <taxon>Streptomyces</taxon>
    </lineage>
</organism>
<dbReference type="EMBL" id="POUC01000013">
    <property type="protein sequence ID" value="PNG23507.1"/>
    <property type="molecule type" value="Genomic_DNA"/>
</dbReference>
<evidence type="ECO:0000259" key="2">
    <source>
        <dbReference type="Pfam" id="PF02153"/>
    </source>
</evidence>
<evidence type="ECO:0000313" key="3">
    <source>
        <dbReference type="EMBL" id="PNG23507.1"/>
    </source>
</evidence>
<proteinExistence type="predicted"/>
<dbReference type="SUPFAM" id="SSF51735">
    <property type="entry name" value="NAD(P)-binding Rossmann-fold domains"/>
    <property type="match status" value="1"/>
</dbReference>
<dbReference type="PANTHER" id="PTHR21363">
    <property type="entry name" value="PREPHENATE DEHYDROGENASE"/>
    <property type="match status" value="1"/>
</dbReference>
<keyword evidence="1" id="KW-0560">Oxidoreductase</keyword>
<dbReference type="GO" id="GO:0070403">
    <property type="term" value="F:NAD+ binding"/>
    <property type="evidence" value="ECO:0007669"/>
    <property type="project" value="InterPro"/>
</dbReference>
<evidence type="ECO:0000313" key="4">
    <source>
        <dbReference type="Proteomes" id="UP000235943"/>
    </source>
</evidence>
<name>A0A2N8TWW0_9ACTN</name>
<comment type="caution">
    <text evidence="3">The sequence shown here is derived from an EMBL/GenBank/DDBJ whole genome shotgun (WGS) entry which is preliminary data.</text>
</comment>
<dbReference type="Gene3D" id="3.40.50.720">
    <property type="entry name" value="NAD(P)-binding Rossmann-like Domain"/>
    <property type="match status" value="1"/>
</dbReference>